<sequence>MFDAGGFRSGAAGEGACADEAVVDFENGTDALAALQGFARAENIAAARKVLTAAAFARRQFASEVDLFGEEFAYRAGRSAEMETALALGVSACTAERYGLWRWAMRWICGCR</sequence>
<keyword evidence="2" id="KW-1185">Reference proteome</keyword>
<dbReference type="AlphaFoldDB" id="A0A1H7G270"/>
<dbReference type="Proteomes" id="UP000198677">
    <property type="component" value="Unassembled WGS sequence"/>
</dbReference>
<organism evidence="1 2">
    <name type="scientific">Rhodococcus maanshanensis</name>
    <dbReference type="NCBI Taxonomy" id="183556"/>
    <lineage>
        <taxon>Bacteria</taxon>
        <taxon>Bacillati</taxon>
        <taxon>Actinomycetota</taxon>
        <taxon>Actinomycetes</taxon>
        <taxon>Mycobacteriales</taxon>
        <taxon>Nocardiaceae</taxon>
        <taxon>Rhodococcus</taxon>
    </lineage>
</organism>
<dbReference type="RefSeq" id="WP_072752759.1">
    <property type="nucleotide sequence ID" value="NZ_FOAW01000001.1"/>
</dbReference>
<gene>
    <name evidence="1" type="ORF">SAMN05444583_101353</name>
</gene>
<reference evidence="2" key="1">
    <citation type="submission" date="2016-10" db="EMBL/GenBank/DDBJ databases">
        <authorList>
            <person name="Varghese N."/>
            <person name="Submissions S."/>
        </authorList>
    </citation>
    <scope>NUCLEOTIDE SEQUENCE [LARGE SCALE GENOMIC DNA]</scope>
    <source>
        <strain evidence="2">DSM 44675</strain>
    </source>
</reference>
<accession>A0A1H7G270</accession>
<dbReference type="EMBL" id="FOAW01000001">
    <property type="protein sequence ID" value="SEK32208.1"/>
    <property type="molecule type" value="Genomic_DNA"/>
</dbReference>
<protein>
    <submittedName>
        <fullName evidence="1">Uncharacterized protein</fullName>
    </submittedName>
</protein>
<evidence type="ECO:0000313" key="2">
    <source>
        <dbReference type="Proteomes" id="UP000198677"/>
    </source>
</evidence>
<evidence type="ECO:0000313" key="1">
    <source>
        <dbReference type="EMBL" id="SEK32208.1"/>
    </source>
</evidence>
<name>A0A1H7G270_9NOCA</name>
<proteinExistence type="predicted"/>